<dbReference type="Gene3D" id="3.40.1760.10">
    <property type="entry name" value="YfbM-like super family"/>
    <property type="match status" value="1"/>
</dbReference>
<dbReference type="InterPro" id="IPR035944">
    <property type="entry name" value="YfbM-like_sf"/>
</dbReference>
<name>A0ABW3WQB6_9FLAO</name>
<proteinExistence type="predicted"/>
<protein>
    <submittedName>
        <fullName evidence="1">DUF1877 family protein</fullName>
    </submittedName>
</protein>
<reference evidence="2" key="1">
    <citation type="journal article" date="2019" name="Int. J. Syst. Evol. Microbiol.">
        <title>The Global Catalogue of Microorganisms (GCM) 10K type strain sequencing project: providing services to taxonomists for standard genome sequencing and annotation.</title>
        <authorList>
            <consortium name="The Broad Institute Genomics Platform"/>
            <consortium name="The Broad Institute Genome Sequencing Center for Infectious Disease"/>
            <person name="Wu L."/>
            <person name="Ma J."/>
        </authorList>
    </citation>
    <scope>NUCLEOTIDE SEQUENCE [LARGE SCALE GENOMIC DNA]</scope>
    <source>
        <strain evidence="2">CCUG 62221</strain>
    </source>
</reference>
<accession>A0ABW3WQB6</accession>
<dbReference type="RefSeq" id="WP_386809060.1">
    <property type="nucleotide sequence ID" value="NZ_JBHTMV010000004.1"/>
</dbReference>
<dbReference type="SUPFAM" id="SSF111069">
    <property type="entry name" value="Hypothetical protein yfbM"/>
    <property type="match status" value="1"/>
</dbReference>
<evidence type="ECO:0000313" key="2">
    <source>
        <dbReference type="Proteomes" id="UP001597241"/>
    </source>
</evidence>
<keyword evidence="2" id="KW-1185">Reference proteome</keyword>
<evidence type="ECO:0000313" key="1">
    <source>
        <dbReference type="EMBL" id="MFD1293858.1"/>
    </source>
</evidence>
<dbReference type="Pfam" id="PF08974">
    <property type="entry name" value="DUF1877"/>
    <property type="match status" value="1"/>
</dbReference>
<dbReference type="InterPro" id="IPR015068">
    <property type="entry name" value="DUF1877"/>
</dbReference>
<sequence>MGQSSTLYEIDKLNFEKVKKDTSLFKSDLSKSYTIFEQNFFGLEFILKKTIDKKLTEKIDQIFNPKCYLGEPVDYENIDFSQIDFSEIEDNSIYYLNPELIKEINVILNAISNSEFIMNYNSVELNKNRIYPEVWHDDESDDQVFNKKHIAEGIEQLKSILDRAEKSENYIFVFSG</sequence>
<dbReference type="Proteomes" id="UP001597241">
    <property type="component" value="Unassembled WGS sequence"/>
</dbReference>
<dbReference type="EMBL" id="JBHTMV010000004">
    <property type="protein sequence ID" value="MFD1293858.1"/>
    <property type="molecule type" value="Genomic_DNA"/>
</dbReference>
<organism evidence="1 2">
    <name type="scientific">Lutibacter holmesii</name>
    <dbReference type="NCBI Taxonomy" id="1137985"/>
    <lineage>
        <taxon>Bacteria</taxon>
        <taxon>Pseudomonadati</taxon>
        <taxon>Bacteroidota</taxon>
        <taxon>Flavobacteriia</taxon>
        <taxon>Flavobacteriales</taxon>
        <taxon>Flavobacteriaceae</taxon>
        <taxon>Lutibacter</taxon>
    </lineage>
</organism>
<gene>
    <name evidence="1" type="ORF">ACFQ5N_08430</name>
</gene>
<comment type="caution">
    <text evidence="1">The sequence shown here is derived from an EMBL/GenBank/DDBJ whole genome shotgun (WGS) entry which is preliminary data.</text>
</comment>